<protein>
    <submittedName>
        <fullName evidence="1">Uncharacterized protein</fullName>
    </submittedName>
</protein>
<evidence type="ECO:0000313" key="1">
    <source>
        <dbReference type="EMBL" id="KAH3695278.1"/>
    </source>
</evidence>
<dbReference type="AlphaFoldDB" id="A0A9D3Y7F9"/>
<comment type="caution">
    <text evidence="1">The sequence shown here is derived from an EMBL/GenBank/DDBJ whole genome shotgun (WGS) entry which is preliminary data.</text>
</comment>
<evidence type="ECO:0000313" key="2">
    <source>
        <dbReference type="Proteomes" id="UP000828390"/>
    </source>
</evidence>
<dbReference type="EMBL" id="JAIWYP010000016">
    <property type="protein sequence ID" value="KAH3695278.1"/>
    <property type="molecule type" value="Genomic_DNA"/>
</dbReference>
<organism evidence="1 2">
    <name type="scientific">Dreissena polymorpha</name>
    <name type="common">Zebra mussel</name>
    <name type="synonym">Mytilus polymorpha</name>
    <dbReference type="NCBI Taxonomy" id="45954"/>
    <lineage>
        <taxon>Eukaryota</taxon>
        <taxon>Metazoa</taxon>
        <taxon>Spiralia</taxon>
        <taxon>Lophotrochozoa</taxon>
        <taxon>Mollusca</taxon>
        <taxon>Bivalvia</taxon>
        <taxon>Autobranchia</taxon>
        <taxon>Heteroconchia</taxon>
        <taxon>Euheterodonta</taxon>
        <taxon>Imparidentia</taxon>
        <taxon>Neoheterodontei</taxon>
        <taxon>Myida</taxon>
        <taxon>Dreissenoidea</taxon>
        <taxon>Dreissenidae</taxon>
        <taxon>Dreissena</taxon>
    </lineage>
</organism>
<accession>A0A9D3Y7F9</accession>
<reference evidence="1" key="1">
    <citation type="journal article" date="2019" name="bioRxiv">
        <title>The Genome of the Zebra Mussel, Dreissena polymorpha: A Resource for Invasive Species Research.</title>
        <authorList>
            <person name="McCartney M.A."/>
            <person name="Auch B."/>
            <person name="Kono T."/>
            <person name="Mallez S."/>
            <person name="Zhang Y."/>
            <person name="Obille A."/>
            <person name="Becker A."/>
            <person name="Abrahante J.E."/>
            <person name="Garbe J."/>
            <person name="Badalamenti J.P."/>
            <person name="Herman A."/>
            <person name="Mangelson H."/>
            <person name="Liachko I."/>
            <person name="Sullivan S."/>
            <person name="Sone E.D."/>
            <person name="Koren S."/>
            <person name="Silverstein K.A.T."/>
            <person name="Beckman K.B."/>
            <person name="Gohl D.M."/>
        </authorList>
    </citation>
    <scope>NUCLEOTIDE SEQUENCE</scope>
    <source>
        <strain evidence="1">Duluth1</strain>
        <tissue evidence="1">Whole animal</tissue>
    </source>
</reference>
<gene>
    <name evidence="1" type="ORF">DPMN_082735</name>
</gene>
<keyword evidence="2" id="KW-1185">Reference proteome</keyword>
<dbReference type="Proteomes" id="UP000828390">
    <property type="component" value="Unassembled WGS sequence"/>
</dbReference>
<sequence length="72" mass="8271">MSRVLRKLGIMHVRKVSSQISLSPWCNGYGVRLATGMSRVRSPLWERSFYLPYRHQVLVLGPGNRLESISNK</sequence>
<reference evidence="1" key="2">
    <citation type="submission" date="2020-11" db="EMBL/GenBank/DDBJ databases">
        <authorList>
            <person name="McCartney M.A."/>
            <person name="Auch B."/>
            <person name="Kono T."/>
            <person name="Mallez S."/>
            <person name="Becker A."/>
            <person name="Gohl D.M."/>
            <person name="Silverstein K.A.T."/>
            <person name="Koren S."/>
            <person name="Bechman K.B."/>
            <person name="Herman A."/>
            <person name="Abrahante J.E."/>
            <person name="Garbe J."/>
        </authorList>
    </citation>
    <scope>NUCLEOTIDE SEQUENCE</scope>
    <source>
        <strain evidence="1">Duluth1</strain>
        <tissue evidence="1">Whole animal</tissue>
    </source>
</reference>
<proteinExistence type="predicted"/>
<name>A0A9D3Y7F9_DREPO</name>